<comment type="caution">
    <text evidence="1">The sequence shown here is derived from an EMBL/GenBank/DDBJ whole genome shotgun (WGS) entry which is preliminary data.</text>
</comment>
<dbReference type="Proteomes" id="UP000269001">
    <property type="component" value="Unassembled WGS sequence"/>
</dbReference>
<keyword evidence="2" id="KW-1185">Reference proteome</keyword>
<accession>A0A3A8EL19</accession>
<sequence length="266" mass="30453">FKSVESIEELNSFATEWREWYNETKVHSRTKRTRNQVWQMIRPEQLRKAPPIELCRELVSTLPKSRTVKGDLTIQHTINKEYGERFYNLKHIDAIYVGAKVDVVVNPYRAPDIDIITVNSVGEKVIYTVSPDQYDMFGQLEDAPVIGKEIKAMPDSKIDQARKRIMKQAYNAETQAEVDKALKKRVPAYQGQIDVTAHITKHEVPDYLPRAGEQMTTPQQRRQAAPVSIFEAAKEIRGLVGDLWTTDHYKALQTTYPDGLVPADAI</sequence>
<feature type="non-terminal residue" evidence="1">
    <location>
        <position position="1"/>
    </location>
</feature>
<evidence type="ECO:0000313" key="1">
    <source>
        <dbReference type="EMBL" id="RKG29571.1"/>
    </source>
</evidence>
<proteinExistence type="predicted"/>
<dbReference type="AlphaFoldDB" id="A0A3A8EL19"/>
<evidence type="ECO:0000313" key="2">
    <source>
        <dbReference type="Proteomes" id="UP000269001"/>
    </source>
</evidence>
<reference evidence="1 2" key="1">
    <citation type="submission" date="2018-09" db="EMBL/GenBank/DDBJ databases">
        <title>The draft genome of Acinetobacter spp. strains.</title>
        <authorList>
            <person name="Qin J."/>
            <person name="Feng Y."/>
            <person name="Zong Z."/>
        </authorList>
    </citation>
    <scope>NUCLEOTIDE SEQUENCE [LARGE SCALE GENOMIC DNA]</scope>
    <source>
        <strain evidence="1 2">WCHAc060096</strain>
    </source>
</reference>
<dbReference type="EMBL" id="RAXU01000070">
    <property type="protein sequence ID" value="RKG29571.1"/>
    <property type="molecule type" value="Genomic_DNA"/>
</dbReference>
<feature type="non-terminal residue" evidence="1">
    <location>
        <position position="266"/>
    </location>
</feature>
<organism evidence="1 2">
    <name type="scientific">Acinetobacter guerrae</name>
    <dbReference type="NCBI Taxonomy" id="1843371"/>
    <lineage>
        <taxon>Bacteria</taxon>
        <taxon>Pseudomonadati</taxon>
        <taxon>Pseudomonadota</taxon>
        <taxon>Gammaproteobacteria</taxon>
        <taxon>Moraxellales</taxon>
        <taxon>Moraxellaceae</taxon>
        <taxon>Acinetobacter</taxon>
    </lineage>
</organism>
<protein>
    <submittedName>
        <fullName evidence="1">Transposase</fullName>
    </submittedName>
</protein>
<gene>
    <name evidence="1" type="ORF">D7V21_17035</name>
</gene>
<name>A0A3A8EL19_9GAMM</name>